<accession>I0GVE3</accession>
<dbReference type="EMBL" id="AP012294">
    <property type="protein sequence ID" value="BAL84730.1"/>
    <property type="molecule type" value="Genomic_DNA"/>
</dbReference>
<sequence>MTVDELIAELLEQNPEAEVRFLNWGRTEGFEPMPIEGVGKDDKGVVIY</sequence>
<evidence type="ECO:0000313" key="2">
    <source>
        <dbReference type="Proteomes" id="UP000007887"/>
    </source>
</evidence>
<dbReference type="RefSeq" id="WP_014426030.1">
    <property type="nucleotide sequence ID" value="NC_017069.1"/>
</dbReference>
<dbReference type="Proteomes" id="UP000007887">
    <property type="component" value="Plasmid pSRC4"/>
</dbReference>
<dbReference type="KEGG" id="sri:SELR_pSRC400790"/>
<protein>
    <submittedName>
        <fullName evidence="1">Uncharacterized protein</fullName>
    </submittedName>
</protein>
<name>I0GVE3_SELRL</name>
<proteinExistence type="predicted"/>
<evidence type="ECO:0000313" key="1">
    <source>
        <dbReference type="EMBL" id="BAL84730.1"/>
    </source>
</evidence>
<reference evidence="1 2" key="1">
    <citation type="submission" date="2011-10" db="EMBL/GenBank/DDBJ databases">
        <title>Whole genome sequence of Selenomonas ruminantium subsp. lactilytica TAM6421.</title>
        <authorList>
            <person name="Oguchi A."/>
            <person name="Ankai A."/>
            <person name="Kaneko J."/>
            <person name="Yamada-Narita S."/>
            <person name="Fukui S."/>
            <person name="Takahashi M."/>
            <person name="Onodera T."/>
            <person name="Kojima S."/>
            <person name="Fushimi T."/>
            <person name="Abe N."/>
            <person name="Kamio Y."/>
            <person name="Yamazaki S."/>
            <person name="Fujita N."/>
        </authorList>
    </citation>
    <scope>NUCLEOTIDE SEQUENCE [LARGE SCALE GENOMIC DNA]</scope>
    <source>
        <strain evidence="2">NBRC 103574 / TAM6421</strain>
        <plasmid evidence="1 2">pSRC4</plasmid>
    </source>
</reference>
<organism evidence="1 2">
    <name type="scientific">Selenomonas ruminantium subsp. lactilytica (strain NBRC 103574 / TAM6421)</name>
    <dbReference type="NCBI Taxonomy" id="927704"/>
    <lineage>
        <taxon>Bacteria</taxon>
        <taxon>Bacillati</taxon>
        <taxon>Bacillota</taxon>
        <taxon>Negativicutes</taxon>
        <taxon>Selenomonadales</taxon>
        <taxon>Selenomonadaceae</taxon>
        <taxon>Selenomonas</taxon>
    </lineage>
</organism>
<dbReference type="HOGENOM" id="CLU_3157700_0_0_9"/>
<dbReference type="AlphaFoldDB" id="I0GVE3"/>
<dbReference type="PATRIC" id="fig|927704.6.peg.3494"/>
<geneLocation type="plasmid" evidence="1 2">
    <name>pSRC4</name>
</geneLocation>
<keyword evidence="1" id="KW-0614">Plasmid</keyword>
<gene>
    <name evidence="1" type="ordered locus">SELR_pSRC400790</name>
</gene>